<dbReference type="Pfam" id="PF00169">
    <property type="entry name" value="PH"/>
    <property type="match status" value="1"/>
</dbReference>
<dbReference type="InterPro" id="IPR001849">
    <property type="entry name" value="PH_domain"/>
</dbReference>
<feature type="region of interest" description="Disordered" evidence="1">
    <location>
        <begin position="589"/>
        <end position="642"/>
    </location>
</feature>
<gene>
    <name evidence="3" type="primary">109580611</name>
</gene>
<dbReference type="SMART" id="SM00233">
    <property type="entry name" value="PH"/>
    <property type="match status" value="1"/>
</dbReference>
<sequence length="786" mass="88053">MSDYAVEISQHSRVIILQGTLKKAPQLNKRGRKKWKDRYIVLRACKTLECFKSKKALESSKSPRKVIDIRECINLEVGLEYKELQHIFSLGTFKRAFFFAAPSDALMLQWVDNIEKVKNAIEGDRIRILDIGLRKSPMRTLGSLCTSTSMSKMYSSNMTISQMGSVSNISHDVTSDNEHSPSHTSTIDSRYTSSSSSPRHHSSTFHNTHTPPGSNSPQHRPHQKSVSPPHKRGHYYVNVSPRPPLSPTETPPSLSPNRTPEKTSVGVKKPLPSGVSGHHPYSKIQQHSPKHVVTGKIPPPKIASSKTQAEKVDSTNPFSAMISHQSQKVEDSSFQRHVDKGESGGGSLHGMRRSFRYRQITLKKEKAIFSEVYEEGEEEEEEEEEYSSDETDREQSTERGIEETTEPSLYKKKKLAKSSPNLSEIGRSKGPRKRINTGTGRHKIAGASTIDNNNEESFFSPTSYQPACSYSKVTVVGVKVSNCPMNELLPPPPLQLKEQRKSGSLRNSISDGALCPSPLPPDTLCQFGDDEDDIVLPNRFSNEHSFDVSSVNSLDAIVVAPPLMFNDEEQKNDKVKGISLEPDEITVRLKKDKETEEEEEEDEVSRRSTESSDTGYTSSPSYNKKNTETRGSESWSSDVPPLPRSAERTCIPLVFYTRNVWKPSGKGKDLIGIQVCLVEEHCQGLINDLLALKELEGYYQVESEVEQGPNSVTTPTSDVMTVETSLEDLEFGFKVIKSTQKDMFKKKVKAFDFEVKNLFNESKKPFSCEVQIKCLNEIVTIPIEFD</sequence>
<proteinExistence type="predicted"/>
<name>A0A1X7VWA9_AMPQE</name>
<evidence type="ECO:0000313" key="4">
    <source>
        <dbReference type="Proteomes" id="UP000007879"/>
    </source>
</evidence>
<feature type="compositionally biased region" description="Polar residues" evidence="1">
    <location>
        <begin position="205"/>
        <end position="218"/>
    </location>
</feature>
<accession>A0A1X7VWA9</accession>
<dbReference type="AlphaFoldDB" id="A0A1X7VWA9"/>
<feature type="region of interest" description="Disordered" evidence="1">
    <location>
        <begin position="327"/>
        <end position="350"/>
    </location>
</feature>
<dbReference type="STRING" id="400682.A0A1X7VWA9"/>
<feature type="compositionally biased region" description="Pro residues" evidence="1">
    <location>
        <begin position="241"/>
        <end position="254"/>
    </location>
</feature>
<reference evidence="3" key="2">
    <citation type="submission" date="2017-05" db="UniProtKB">
        <authorList>
            <consortium name="EnsemblMetazoa"/>
        </authorList>
    </citation>
    <scope>IDENTIFICATION</scope>
</reference>
<organism evidence="3">
    <name type="scientific">Amphimedon queenslandica</name>
    <name type="common">Sponge</name>
    <dbReference type="NCBI Taxonomy" id="400682"/>
    <lineage>
        <taxon>Eukaryota</taxon>
        <taxon>Metazoa</taxon>
        <taxon>Porifera</taxon>
        <taxon>Demospongiae</taxon>
        <taxon>Heteroscleromorpha</taxon>
        <taxon>Haplosclerida</taxon>
        <taxon>Niphatidae</taxon>
        <taxon>Amphimedon</taxon>
    </lineage>
</organism>
<feature type="region of interest" description="Disordered" evidence="1">
    <location>
        <begin position="371"/>
        <end position="440"/>
    </location>
</feature>
<dbReference type="KEGG" id="aqu:109580611"/>
<dbReference type="EnsemblMetazoa" id="Aqu2.1.44151_001">
    <property type="protein sequence ID" value="Aqu2.1.44151_001"/>
    <property type="gene ID" value="Aqu2.1.44151"/>
</dbReference>
<feature type="compositionally biased region" description="Polar residues" evidence="1">
    <location>
        <begin position="615"/>
        <end position="624"/>
    </location>
</feature>
<feature type="compositionally biased region" description="Acidic residues" evidence="1">
    <location>
        <begin position="372"/>
        <end position="392"/>
    </location>
</feature>
<dbReference type="InParanoid" id="A0A1X7VWA9"/>
<feature type="domain" description="PH" evidence="2">
    <location>
        <begin position="14"/>
        <end position="119"/>
    </location>
</feature>
<feature type="compositionally biased region" description="Basic residues" evidence="1">
    <location>
        <begin position="219"/>
        <end position="234"/>
    </location>
</feature>
<keyword evidence="4" id="KW-1185">Reference proteome</keyword>
<protein>
    <recommendedName>
        <fullName evidence="2">PH domain-containing protein</fullName>
    </recommendedName>
</protein>
<feature type="region of interest" description="Disordered" evidence="1">
    <location>
        <begin position="169"/>
        <end position="294"/>
    </location>
</feature>
<feature type="compositionally biased region" description="Low complexity" evidence="1">
    <location>
        <begin position="184"/>
        <end position="197"/>
    </location>
</feature>
<dbReference type="Gene3D" id="2.30.29.30">
    <property type="entry name" value="Pleckstrin-homology domain (PH domain)/Phosphotyrosine-binding domain (PTB)"/>
    <property type="match status" value="1"/>
</dbReference>
<evidence type="ECO:0000313" key="3">
    <source>
        <dbReference type="EnsemblMetazoa" id="Aqu2.1.44151_001"/>
    </source>
</evidence>
<dbReference type="InterPro" id="IPR011993">
    <property type="entry name" value="PH-like_dom_sf"/>
</dbReference>
<dbReference type="SUPFAM" id="SSF50729">
    <property type="entry name" value="PH domain-like"/>
    <property type="match status" value="1"/>
</dbReference>
<evidence type="ECO:0000259" key="2">
    <source>
        <dbReference type="PROSITE" id="PS50003"/>
    </source>
</evidence>
<evidence type="ECO:0000256" key="1">
    <source>
        <dbReference type="SAM" id="MobiDB-lite"/>
    </source>
</evidence>
<reference evidence="4" key="1">
    <citation type="journal article" date="2010" name="Nature">
        <title>The Amphimedon queenslandica genome and the evolution of animal complexity.</title>
        <authorList>
            <person name="Srivastava M."/>
            <person name="Simakov O."/>
            <person name="Chapman J."/>
            <person name="Fahey B."/>
            <person name="Gauthier M.E."/>
            <person name="Mitros T."/>
            <person name="Richards G.S."/>
            <person name="Conaco C."/>
            <person name="Dacre M."/>
            <person name="Hellsten U."/>
            <person name="Larroux C."/>
            <person name="Putnam N.H."/>
            <person name="Stanke M."/>
            <person name="Adamska M."/>
            <person name="Darling A."/>
            <person name="Degnan S.M."/>
            <person name="Oakley T.H."/>
            <person name="Plachetzki D.C."/>
            <person name="Zhai Y."/>
            <person name="Adamski M."/>
            <person name="Calcino A."/>
            <person name="Cummins S.F."/>
            <person name="Goodstein D.M."/>
            <person name="Harris C."/>
            <person name="Jackson D.J."/>
            <person name="Leys S.P."/>
            <person name="Shu S."/>
            <person name="Woodcroft B.J."/>
            <person name="Vervoort M."/>
            <person name="Kosik K.S."/>
            <person name="Manning G."/>
            <person name="Degnan B.M."/>
            <person name="Rokhsar D.S."/>
        </authorList>
    </citation>
    <scope>NUCLEOTIDE SEQUENCE [LARGE SCALE GENOMIC DNA]</scope>
</reference>
<dbReference type="Proteomes" id="UP000007879">
    <property type="component" value="Unassembled WGS sequence"/>
</dbReference>
<dbReference type="OrthoDB" id="946068at2759"/>
<dbReference type="EnsemblMetazoa" id="XM_019993984.1">
    <property type="protein sequence ID" value="XP_019849543.1"/>
    <property type="gene ID" value="LOC109580611"/>
</dbReference>
<feature type="compositionally biased region" description="Basic residues" evidence="1">
    <location>
        <begin position="429"/>
        <end position="440"/>
    </location>
</feature>
<feature type="compositionally biased region" description="Basic and acidic residues" evidence="1">
    <location>
        <begin position="393"/>
        <end position="402"/>
    </location>
</feature>
<feature type="compositionally biased region" description="Basic and acidic residues" evidence="1">
    <location>
        <begin position="327"/>
        <end position="342"/>
    </location>
</feature>
<dbReference type="PROSITE" id="PS50003">
    <property type="entry name" value="PH_DOMAIN"/>
    <property type="match status" value="1"/>
</dbReference>